<evidence type="ECO:0000256" key="2">
    <source>
        <dbReference type="ARBA" id="ARBA00022695"/>
    </source>
</evidence>
<evidence type="ECO:0000256" key="3">
    <source>
        <dbReference type="ARBA" id="ARBA00022801"/>
    </source>
</evidence>
<dbReference type="PROSITE" id="PS51831">
    <property type="entry name" value="HD"/>
    <property type="match status" value="1"/>
</dbReference>
<dbReference type="CDD" id="cd00077">
    <property type="entry name" value="HDc"/>
    <property type="match status" value="1"/>
</dbReference>
<evidence type="ECO:0000313" key="7">
    <source>
        <dbReference type="EMBL" id="SDE57878.1"/>
    </source>
</evidence>
<evidence type="ECO:0000259" key="6">
    <source>
        <dbReference type="PROSITE" id="PS51831"/>
    </source>
</evidence>
<keyword evidence="5" id="KW-0511">Multifunctional enzyme</keyword>
<evidence type="ECO:0000256" key="1">
    <source>
        <dbReference type="ARBA" id="ARBA00022679"/>
    </source>
</evidence>
<protein>
    <submittedName>
        <fullName evidence="7">[protein-PII] uridylyltransferase</fullName>
    </submittedName>
</protein>
<evidence type="ECO:0000256" key="5">
    <source>
        <dbReference type="ARBA" id="ARBA00023268"/>
    </source>
</evidence>
<dbReference type="STRING" id="675864.SAMN04489747_3800"/>
<dbReference type="GO" id="GO:0008773">
    <property type="term" value="F:[protein-PII] uridylyltransferase activity"/>
    <property type="evidence" value="ECO:0007669"/>
    <property type="project" value="InterPro"/>
</dbReference>
<dbReference type="InterPro" id="IPR013546">
    <property type="entry name" value="PII_UdlTrfase/GS_AdlTrfase"/>
</dbReference>
<name>A0A1G7E2C4_9ACTN</name>
<dbReference type="SUPFAM" id="SSF81301">
    <property type="entry name" value="Nucleotidyltransferase"/>
    <property type="match status" value="1"/>
</dbReference>
<dbReference type="InterPro" id="IPR006674">
    <property type="entry name" value="HD_domain"/>
</dbReference>
<dbReference type="Gene3D" id="1.10.3090.10">
    <property type="entry name" value="cca-adding enzyme, domain 2"/>
    <property type="match status" value="1"/>
</dbReference>
<dbReference type="AlphaFoldDB" id="A0A1G7E2C4"/>
<keyword evidence="8" id="KW-1185">Reference proteome</keyword>
<dbReference type="Pfam" id="PF08335">
    <property type="entry name" value="GlnD_UR_UTase"/>
    <property type="match status" value="1"/>
</dbReference>
<dbReference type="SUPFAM" id="SSF81593">
    <property type="entry name" value="Nucleotidyltransferase substrate binding subunit/domain"/>
    <property type="match status" value="1"/>
</dbReference>
<dbReference type="OrthoDB" id="9758038at2"/>
<proteinExistence type="predicted"/>
<keyword evidence="4" id="KW-0460">Magnesium</keyword>
<dbReference type="PANTHER" id="PTHR47320:SF1">
    <property type="entry name" value="BIFUNCTIONAL URIDYLYLTRANSFERASE_URIDYLYL-REMOVING ENZYME"/>
    <property type="match status" value="1"/>
</dbReference>
<evidence type="ECO:0000313" key="8">
    <source>
        <dbReference type="Proteomes" id="UP000198546"/>
    </source>
</evidence>
<dbReference type="InterPro" id="IPR010043">
    <property type="entry name" value="UTase/UR"/>
</dbReference>
<reference evidence="7 8" key="1">
    <citation type="submission" date="2016-10" db="EMBL/GenBank/DDBJ databases">
        <authorList>
            <person name="de Groot N.N."/>
        </authorList>
    </citation>
    <scope>NUCLEOTIDE SEQUENCE [LARGE SCALE GENOMIC DNA]</scope>
    <source>
        <strain evidence="7 8">MON 2.2</strain>
    </source>
</reference>
<dbReference type="EMBL" id="LT629688">
    <property type="protein sequence ID" value="SDE57878.1"/>
    <property type="molecule type" value="Genomic_DNA"/>
</dbReference>
<organism evidence="7 8">
    <name type="scientific">Auraticoccus monumenti</name>
    <dbReference type="NCBI Taxonomy" id="675864"/>
    <lineage>
        <taxon>Bacteria</taxon>
        <taxon>Bacillati</taxon>
        <taxon>Actinomycetota</taxon>
        <taxon>Actinomycetes</taxon>
        <taxon>Propionibacteriales</taxon>
        <taxon>Propionibacteriaceae</taxon>
        <taxon>Auraticoccus</taxon>
    </lineage>
</organism>
<dbReference type="Proteomes" id="UP000198546">
    <property type="component" value="Chromosome i"/>
</dbReference>
<dbReference type="SUPFAM" id="SSF109604">
    <property type="entry name" value="HD-domain/PDEase-like"/>
    <property type="match status" value="1"/>
</dbReference>
<dbReference type="GO" id="GO:0016787">
    <property type="term" value="F:hydrolase activity"/>
    <property type="evidence" value="ECO:0007669"/>
    <property type="project" value="UniProtKB-KW"/>
</dbReference>
<dbReference type="InterPro" id="IPR043519">
    <property type="entry name" value="NT_sf"/>
</dbReference>
<dbReference type="SMART" id="SM00471">
    <property type="entry name" value="HDc"/>
    <property type="match status" value="1"/>
</dbReference>
<dbReference type="InterPro" id="IPR003607">
    <property type="entry name" value="HD/PDEase_dom"/>
</dbReference>
<accession>A0A1G7E2C4</accession>
<feature type="domain" description="HD" evidence="6">
    <location>
        <begin position="434"/>
        <end position="536"/>
    </location>
</feature>
<dbReference type="Pfam" id="PF01966">
    <property type="entry name" value="HD"/>
    <property type="match status" value="1"/>
</dbReference>
<keyword evidence="1 7" id="KW-0808">Transferase</keyword>
<keyword evidence="3" id="KW-0378">Hydrolase</keyword>
<keyword evidence="2 7" id="KW-0548">Nucleotidyltransferase</keyword>
<dbReference type="PANTHER" id="PTHR47320">
    <property type="entry name" value="BIFUNCTIONAL URIDYLYLTRANSFERASE/URIDYLYL-REMOVING ENZYME"/>
    <property type="match status" value="1"/>
</dbReference>
<evidence type="ECO:0000256" key="4">
    <source>
        <dbReference type="ARBA" id="ARBA00022842"/>
    </source>
</evidence>
<sequence length="594" mass="62896">MHSEADGGPHRQPGLRDLRLRLASAQGLATPGAGSVLRTATTDRTLTFLRSLWDAATEGHAQPIHVGSGVALACTGSLARGDGGPLSDLDLVLLHDGRALAAGDLAELADRLWYPLWDSGVGLDHSVRSPAQCRQVASGDLAVAAAMLDLSPVAGDETLVSAVSKQLAEDWRAQSRKRLPELADSLTERHSSAGDLSQSLQPDLKEARGGLRDMVVLQALTRSWLADRPHGAPDRAYAQLLDVRDALHVVTGRSRSILAREDQQPVAELLGLEDVDELLTVVSRSARVVHRALHTTLRSALQSQQARVRRIGPRRPQLAPLGHGLYLHDGEVVLGRGSDLTDPLLVLRAAVAAAERQIPLGPATVANLAARGAGLPVPWPAAARELLVQLLGSGEGLLEVWEALDQAGVVDGWLPAWAAVRSRPQRNGIHRHTVDRHLLETVLHASRVGDPPARHDLLLVAALLHDIGKVRGAGDHSVAGEPIALAAVQRLGFPAGDAAVVARLVREHLTLITLATTRDPTDPATLAAAADAVDGRPELVDLLAALTEADARAVGSKAWTPWRATLLHSLTGHLRAALGRGHDRPAEHVGTDVG</sequence>
<gene>
    <name evidence="7" type="ORF">SAMN04489747_3800</name>
</gene>